<dbReference type="Proteomes" id="UP001604336">
    <property type="component" value="Unassembled WGS sequence"/>
</dbReference>
<proteinExistence type="predicted"/>
<evidence type="ECO:0000313" key="3">
    <source>
        <dbReference type="Proteomes" id="UP001604336"/>
    </source>
</evidence>
<feature type="compositionally biased region" description="Basic and acidic residues" evidence="1">
    <location>
        <begin position="46"/>
        <end position="56"/>
    </location>
</feature>
<accession>A0ABD1REA5</accession>
<feature type="compositionally biased region" description="Polar residues" evidence="1">
    <location>
        <begin position="18"/>
        <end position="28"/>
    </location>
</feature>
<dbReference type="EMBL" id="JBFOLK010000009">
    <property type="protein sequence ID" value="KAL2486266.1"/>
    <property type="molecule type" value="Genomic_DNA"/>
</dbReference>
<keyword evidence="3" id="KW-1185">Reference proteome</keyword>
<organism evidence="2 3">
    <name type="scientific">Abeliophyllum distichum</name>
    <dbReference type="NCBI Taxonomy" id="126358"/>
    <lineage>
        <taxon>Eukaryota</taxon>
        <taxon>Viridiplantae</taxon>
        <taxon>Streptophyta</taxon>
        <taxon>Embryophyta</taxon>
        <taxon>Tracheophyta</taxon>
        <taxon>Spermatophyta</taxon>
        <taxon>Magnoliopsida</taxon>
        <taxon>eudicotyledons</taxon>
        <taxon>Gunneridae</taxon>
        <taxon>Pentapetalae</taxon>
        <taxon>asterids</taxon>
        <taxon>lamiids</taxon>
        <taxon>Lamiales</taxon>
        <taxon>Oleaceae</taxon>
        <taxon>Forsythieae</taxon>
        <taxon>Abeliophyllum</taxon>
    </lineage>
</organism>
<reference evidence="3" key="1">
    <citation type="submission" date="2024-07" db="EMBL/GenBank/DDBJ databases">
        <title>Two chromosome-level genome assemblies of Korean endemic species Abeliophyllum distichum and Forsythia ovata (Oleaceae).</title>
        <authorList>
            <person name="Jang H."/>
        </authorList>
    </citation>
    <scope>NUCLEOTIDE SEQUENCE [LARGE SCALE GENOMIC DNA]</scope>
</reference>
<sequence>MASLQVDASPVEEVKSQAEPTTNVSSNVKEAEVHEPDESTETLEPYVKDDETKEINSDEEEEKEMESLVDKEEDYSPFMSIEQPAWAAEFNEEEDEDEEADEYIYKV</sequence>
<feature type="region of interest" description="Disordered" evidence="1">
    <location>
        <begin position="1"/>
        <end position="77"/>
    </location>
</feature>
<comment type="caution">
    <text evidence="2">The sequence shown here is derived from an EMBL/GenBank/DDBJ whole genome shotgun (WGS) entry which is preliminary data.</text>
</comment>
<dbReference type="AlphaFoldDB" id="A0ABD1REA5"/>
<protein>
    <submittedName>
        <fullName evidence="2">Glutamic acid-rich protein-like</fullName>
    </submittedName>
</protein>
<evidence type="ECO:0000313" key="2">
    <source>
        <dbReference type="EMBL" id="KAL2486266.1"/>
    </source>
</evidence>
<evidence type="ECO:0000256" key="1">
    <source>
        <dbReference type="SAM" id="MobiDB-lite"/>
    </source>
</evidence>
<name>A0ABD1REA5_9LAMI</name>
<gene>
    <name evidence="2" type="ORF">Adt_31022</name>
</gene>